<protein>
    <submittedName>
        <fullName evidence="1">Uncharacterized protein</fullName>
    </submittedName>
</protein>
<organism evidence="1">
    <name type="scientific">viral metagenome</name>
    <dbReference type="NCBI Taxonomy" id="1070528"/>
    <lineage>
        <taxon>unclassified sequences</taxon>
        <taxon>metagenomes</taxon>
        <taxon>organismal metagenomes</taxon>
    </lineage>
</organism>
<accession>A0A6C0DYY8</accession>
<name>A0A6C0DYY8_9ZZZZ</name>
<proteinExistence type="predicted"/>
<dbReference type="AlphaFoldDB" id="A0A6C0DYY8"/>
<dbReference type="EMBL" id="MN739695">
    <property type="protein sequence ID" value="QHT21571.1"/>
    <property type="molecule type" value="Genomic_DNA"/>
</dbReference>
<sequence length="51" mass="6422">MMMQEDIIDNELDKIHRKNENDRLTYLRRKNNIFRKIINFFCCKNKVYEIL</sequence>
<evidence type="ECO:0000313" key="1">
    <source>
        <dbReference type="EMBL" id="QHT21571.1"/>
    </source>
</evidence>
<reference evidence="1" key="1">
    <citation type="journal article" date="2020" name="Nature">
        <title>Giant virus diversity and host interactions through global metagenomics.</title>
        <authorList>
            <person name="Schulz F."/>
            <person name="Roux S."/>
            <person name="Paez-Espino D."/>
            <person name="Jungbluth S."/>
            <person name="Walsh D.A."/>
            <person name="Denef V.J."/>
            <person name="McMahon K.D."/>
            <person name="Konstantinidis K.T."/>
            <person name="Eloe-Fadrosh E.A."/>
            <person name="Kyrpides N.C."/>
            <person name="Woyke T."/>
        </authorList>
    </citation>
    <scope>NUCLEOTIDE SEQUENCE</scope>
    <source>
        <strain evidence="1">GVMAG-M-3300023179-103</strain>
    </source>
</reference>